<feature type="region of interest" description="Disordered" evidence="13">
    <location>
        <begin position="1"/>
        <end position="26"/>
    </location>
</feature>
<dbReference type="Gene3D" id="1.10.860.10">
    <property type="entry name" value="DNAb Helicase, Chain A"/>
    <property type="match status" value="1"/>
</dbReference>
<feature type="compositionally biased region" description="Basic and acidic residues" evidence="13">
    <location>
        <begin position="381"/>
        <end position="398"/>
    </location>
</feature>
<dbReference type="EMBL" id="JAFBBU010000001">
    <property type="protein sequence ID" value="MBM7470396.1"/>
    <property type="molecule type" value="Genomic_DNA"/>
</dbReference>
<dbReference type="PANTHER" id="PTHR30153:SF2">
    <property type="entry name" value="REPLICATIVE DNA HELICASE"/>
    <property type="match status" value="1"/>
</dbReference>
<dbReference type="Gene3D" id="3.40.50.300">
    <property type="entry name" value="P-loop containing nucleotide triphosphate hydrolases"/>
    <property type="match status" value="1"/>
</dbReference>
<accession>A0ABS2KZY6</accession>
<dbReference type="InterPro" id="IPR007694">
    <property type="entry name" value="DNA_helicase_DnaB-like_C"/>
</dbReference>
<evidence type="ECO:0000256" key="4">
    <source>
        <dbReference type="ARBA" id="ARBA00022741"/>
    </source>
</evidence>
<dbReference type="CDD" id="cd00984">
    <property type="entry name" value="DnaB_C"/>
    <property type="match status" value="1"/>
</dbReference>
<evidence type="ECO:0000256" key="11">
    <source>
        <dbReference type="NCBIfam" id="TIGR00665"/>
    </source>
</evidence>
<evidence type="ECO:0000259" key="14">
    <source>
        <dbReference type="PROSITE" id="PS51199"/>
    </source>
</evidence>
<reference evidence="15 16" key="1">
    <citation type="submission" date="2021-01" db="EMBL/GenBank/DDBJ databases">
        <title>Sequencing the genomes of 1000 actinobacteria strains.</title>
        <authorList>
            <person name="Klenk H.-P."/>
        </authorList>
    </citation>
    <scope>NUCLEOTIDE SEQUENCE [LARGE SCALE GENOMIC DNA]</scope>
    <source>
        <strain evidence="15 16">DSM 13057</strain>
    </source>
</reference>
<evidence type="ECO:0000256" key="13">
    <source>
        <dbReference type="SAM" id="MobiDB-lite"/>
    </source>
</evidence>
<evidence type="ECO:0000256" key="9">
    <source>
        <dbReference type="ARBA" id="ARBA00023235"/>
    </source>
</evidence>
<dbReference type="InterPro" id="IPR016136">
    <property type="entry name" value="DNA_helicase_N/primase_C"/>
</dbReference>
<keyword evidence="9" id="KW-0413">Isomerase</keyword>
<dbReference type="InterPro" id="IPR027417">
    <property type="entry name" value="P-loop_NTPase"/>
</dbReference>
<feature type="compositionally biased region" description="Basic and acidic residues" evidence="13">
    <location>
        <begin position="14"/>
        <end position="26"/>
    </location>
</feature>
<organism evidence="15 16">
    <name type="scientific">Subtercola frigoramans</name>
    <dbReference type="NCBI Taxonomy" id="120298"/>
    <lineage>
        <taxon>Bacteria</taxon>
        <taxon>Bacillati</taxon>
        <taxon>Actinomycetota</taxon>
        <taxon>Actinomycetes</taxon>
        <taxon>Micrococcales</taxon>
        <taxon>Microbacteriaceae</taxon>
        <taxon>Subtercola</taxon>
    </lineage>
</organism>
<evidence type="ECO:0000256" key="5">
    <source>
        <dbReference type="ARBA" id="ARBA00022801"/>
    </source>
</evidence>
<evidence type="ECO:0000313" key="16">
    <source>
        <dbReference type="Proteomes" id="UP000776164"/>
    </source>
</evidence>
<evidence type="ECO:0000256" key="2">
    <source>
        <dbReference type="ARBA" id="ARBA00022515"/>
    </source>
</evidence>
<dbReference type="PANTHER" id="PTHR30153">
    <property type="entry name" value="REPLICATIVE DNA HELICASE DNAB"/>
    <property type="match status" value="1"/>
</dbReference>
<dbReference type="SUPFAM" id="SSF48024">
    <property type="entry name" value="N-terminal domain of DnaB helicase"/>
    <property type="match status" value="1"/>
</dbReference>
<keyword evidence="5 12" id="KW-0378">Hydrolase</keyword>
<keyword evidence="4 12" id="KW-0547">Nucleotide-binding</keyword>
<evidence type="ECO:0000256" key="6">
    <source>
        <dbReference type="ARBA" id="ARBA00022806"/>
    </source>
</evidence>
<comment type="function">
    <text evidence="12">The main replicative DNA helicase, it participates in initiation and elongation during chromosome replication. Travels ahead of the DNA replisome, separating dsDNA into templates for DNA synthesis. A processive ATP-dependent 5'-3' DNA helicase it has DNA-dependent ATPase activity.</text>
</comment>
<evidence type="ECO:0000256" key="10">
    <source>
        <dbReference type="ARBA" id="ARBA00048954"/>
    </source>
</evidence>
<keyword evidence="8 12" id="KW-0238">DNA-binding</keyword>
<feature type="region of interest" description="Disordered" evidence="13">
    <location>
        <begin position="379"/>
        <end position="398"/>
    </location>
</feature>
<dbReference type="EC" id="5.6.2.3" evidence="11 12"/>
<dbReference type="Proteomes" id="UP000776164">
    <property type="component" value="Unassembled WGS sequence"/>
</dbReference>
<evidence type="ECO:0000256" key="12">
    <source>
        <dbReference type="RuleBase" id="RU362085"/>
    </source>
</evidence>
<comment type="similarity">
    <text evidence="1 12">Belongs to the helicase family. DnaB subfamily.</text>
</comment>
<evidence type="ECO:0000256" key="1">
    <source>
        <dbReference type="ARBA" id="ARBA00008428"/>
    </source>
</evidence>
<keyword evidence="16" id="KW-1185">Reference proteome</keyword>
<keyword evidence="6 12" id="KW-0347">Helicase</keyword>
<dbReference type="GO" id="GO:0016787">
    <property type="term" value="F:hydrolase activity"/>
    <property type="evidence" value="ECO:0007669"/>
    <property type="project" value="UniProtKB-KW"/>
</dbReference>
<keyword evidence="7 12" id="KW-0067">ATP-binding</keyword>
<dbReference type="Pfam" id="PF00772">
    <property type="entry name" value="DnaB"/>
    <property type="match status" value="1"/>
</dbReference>
<dbReference type="GO" id="GO:0003678">
    <property type="term" value="F:DNA helicase activity"/>
    <property type="evidence" value="ECO:0007669"/>
    <property type="project" value="UniProtKB-EC"/>
</dbReference>
<evidence type="ECO:0000256" key="7">
    <source>
        <dbReference type="ARBA" id="ARBA00022840"/>
    </source>
</evidence>
<dbReference type="InterPro" id="IPR007693">
    <property type="entry name" value="DNA_helicase_DnaB-like_N"/>
</dbReference>
<comment type="caution">
    <text evidence="15">The sequence shown here is derived from an EMBL/GenBank/DDBJ whole genome shotgun (WGS) entry which is preliminary data.</text>
</comment>
<comment type="catalytic activity">
    <reaction evidence="10 12">
        <text>ATP + H2O = ADP + phosphate + H(+)</text>
        <dbReference type="Rhea" id="RHEA:13065"/>
        <dbReference type="ChEBI" id="CHEBI:15377"/>
        <dbReference type="ChEBI" id="CHEBI:15378"/>
        <dbReference type="ChEBI" id="CHEBI:30616"/>
        <dbReference type="ChEBI" id="CHEBI:43474"/>
        <dbReference type="ChEBI" id="CHEBI:456216"/>
        <dbReference type="EC" id="5.6.2.3"/>
    </reaction>
</comment>
<dbReference type="NCBIfam" id="TIGR00665">
    <property type="entry name" value="DnaB"/>
    <property type="match status" value="1"/>
</dbReference>
<keyword evidence="3 12" id="KW-0235">DNA replication</keyword>
<name>A0ABS2KZY6_9MICO</name>
<dbReference type="Pfam" id="PF03796">
    <property type="entry name" value="DnaB_C"/>
    <property type="match status" value="1"/>
</dbReference>
<dbReference type="SUPFAM" id="SSF52540">
    <property type="entry name" value="P-loop containing nucleoside triphosphate hydrolases"/>
    <property type="match status" value="1"/>
</dbReference>
<dbReference type="InterPro" id="IPR007692">
    <property type="entry name" value="DNA_helicase_DnaB"/>
</dbReference>
<dbReference type="PROSITE" id="PS51199">
    <property type="entry name" value="SF4_HELICASE"/>
    <property type="match status" value="1"/>
</dbReference>
<evidence type="ECO:0000256" key="3">
    <source>
        <dbReference type="ARBA" id="ARBA00022705"/>
    </source>
</evidence>
<gene>
    <name evidence="15" type="ORF">JOE66_000030</name>
</gene>
<protein>
    <recommendedName>
        <fullName evidence="11 12">Replicative DNA helicase</fullName>
        <ecNumber evidence="11 12">5.6.2.3</ecNumber>
    </recommendedName>
</protein>
<sequence>MSIAHLGLTSDQRSGSETRGHERTPPHDLLAEQSALGGMLLSKDAVADVVEVVRGADFYIPKHELVFDAILNLYSHGEPTDVIAVTDELTKSGELVRAGGAEYLHTLTSLVPTAANAGYYASIVAEKAILRRLVEAGTRIVQMGYASEGEVMDLVNNAQAEIYAVNGNTETEDYVPLTTAVNAAIDEIEAAKGREGQMTGVPTGFEELDQLTNGLHPGQLIIVAARPALGKSTLALDFARAASIKHDMPSIFFSLEMGRSEIAMRLLSAESSIPLQSMRKGTVENHDWTKIAATRGRINDAPLYIDDSPNMTLVEIRAKCRRLKQRVGLKMVIIDYLQLMTSGKRVESRQQEVSEFSRALKLMAKELQVPVIALSQLNRGPEQRADKKPALSDLRESGSLEQDADMVILLHRESAYEKDNPRAGEADLIVAKHRNGPTATVTVGFHGHFSRFADMPRN</sequence>
<dbReference type="RefSeq" id="WP_205106160.1">
    <property type="nucleotide sequence ID" value="NZ_BAAAHT010000001.1"/>
</dbReference>
<feature type="domain" description="SF4 helicase" evidence="14">
    <location>
        <begin position="194"/>
        <end position="458"/>
    </location>
</feature>
<keyword evidence="2 12" id="KW-0639">Primosome</keyword>
<evidence type="ECO:0000313" key="15">
    <source>
        <dbReference type="EMBL" id="MBM7470396.1"/>
    </source>
</evidence>
<dbReference type="InterPro" id="IPR036185">
    <property type="entry name" value="DNA_heli_DnaB-like_N_sf"/>
</dbReference>
<evidence type="ECO:0000256" key="8">
    <source>
        <dbReference type="ARBA" id="ARBA00023125"/>
    </source>
</evidence>
<proteinExistence type="inferred from homology"/>